<dbReference type="PROSITE" id="PS52029">
    <property type="entry name" value="LD_TPASE"/>
    <property type="match status" value="1"/>
</dbReference>
<feature type="chain" id="PRO_5030510295" evidence="8">
    <location>
        <begin position="19"/>
        <end position="330"/>
    </location>
</feature>
<dbReference type="Gene3D" id="1.10.101.10">
    <property type="entry name" value="PGBD-like superfamily/PGBD"/>
    <property type="match status" value="1"/>
</dbReference>
<dbReference type="GO" id="GO:0018104">
    <property type="term" value="P:peptidoglycan-protein cross-linking"/>
    <property type="evidence" value="ECO:0007669"/>
    <property type="project" value="TreeGrafter"/>
</dbReference>
<proteinExistence type="inferred from homology"/>
<dbReference type="InterPro" id="IPR038063">
    <property type="entry name" value="Transpep_catalytic_dom"/>
</dbReference>
<dbReference type="Pfam" id="PF03734">
    <property type="entry name" value="YkuD"/>
    <property type="match status" value="1"/>
</dbReference>
<dbReference type="PANTHER" id="PTHR30582">
    <property type="entry name" value="L,D-TRANSPEPTIDASE"/>
    <property type="match status" value="1"/>
</dbReference>
<evidence type="ECO:0000256" key="5">
    <source>
        <dbReference type="ARBA" id="ARBA00022984"/>
    </source>
</evidence>
<dbReference type="InterPro" id="IPR036366">
    <property type="entry name" value="PGBDSf"/>
</dbReference>
<name>A0A7X6BCN9_9SPHN</name>
<evidence type="ECO:0000256" key="4">
    <source>
        <dbReference type="ARBA" id="ARBA00022960"/>
    </source>
</evidence>
<evidence type="ECO:0000256" key="8">
    <source>
        <dbReference type="SAM" id="SignalP"/>
    </source>
</evidence>
<dbReference type="GO" id="GO:0016740">
    <property type="term" value="F:transferase activity"/>
    <property type="evidence" value="ECO:0007669"/>
    <property type="project" value="UniProtKB-KW"/>
</dbReference>
<gene>
    <name evidence="10" type="ORF">GGR89_001372</name>
</gene>
<evidence type="ECO:0000259" key="9">
    <source>
        <dbReference type="PROSITE" id="PS52029"/>
    </source>
</evidence>
<dbReference type="EMBL" id="JAATJB010000003">
    <property type="protein sequence ID" value="NJB97066.1"/>
    <property type="molecule type" value="Genomic_DNA"/>
</dbReference>
<dbReference type="RefSeq" id="WP_125977016.1">
    <property type="nucleotide sequence ID" value="NZ_BAAADY010000002.1"/>
</dbReference>
<dbReference type="AlphaFoldDB" id="A0A7X6BCN9"/>
<evidence type="ECO:0000256" key="2">
    <source>
        <dbReference type="ARBA" id="ARBA00005992"/>
    </source>
</evidence>
<keyword evidence="6 7" id="KW-0961">Cell wall biogenesis/degradation</keyword>
<comment type="caution">
    <text evidence="10">The sequence shown here is derived from an EMBL/GenBank/DDBJ whole genome shotgun (WGS) entry which is preliminary data.</text>
</comment>
<dbReference type="Proteomes" id="UP000531251">
    <property type="component" value="Unassembled WGS sequence"/>
</dbReference>
<keyword evidence="8" id="KW-0732">Signal</keyword>
<dbReference type="GO" id="GO:0008360">
    <property type="term" value="P:regulation of cell shape"/>
    <property type="evidence" value="ECO:0007669"/>
    <property type="project" value="UniProtKB-UniRule"/>
</dbReference>
<dbReference type="InterPro" id="IPR002477">
    <property type="entry name" value="Peptidoglycan-bd-like"/>
</dbReference>
<organism evidence="10 11">
    <name type="scientific">Sphingomonas trueperi</name>
    <dbReference type="NCBI Taxonomy" id="53317"/>
    <lineage>
        <taxon>Bacteria</taxon>
        <taxon>Pseudomonadati</taxon>
        <taxon>Pseudomonadota</taxon>
        <taxon>Alphaproteobacteria</taxon>
        <taxon>Sphingomonadales</taxon>
        <taxon>Sphingomonadaceae</taxon>
        <taxon>Sphingomonas</taxon>
    </lineage>
</organism>
<evidence type="ECO:0000256" key="6">
    <source>
        <dbReference type="ARBA" id="ARBA00023316"/>
    </source>
</evidence>
<accession>A0A7X6BCN9</accession>
<keyword evidence="4 7" id="KW-0133">Cell shape</keyword>
<dbReference type="InterPro" id="IPR005490">
    <property type="entry name" value="LD_TPept_cat_dom"/>
</dbReference>
<dbReference type="GO" id="GO:0071555">
    <property type="term" value="P:cell wall organization"/>
    <property type="evidence" value="ECO:0007669"/>
    <property type="project" value="UniProtKB-UniRule"/>
</dbReference>
<feature type="signal peptide" evidence="8">
    <location>
        <begin position="1"/>
        <end position="18"/>
    </location>
</feature>
<feature type="domain" description="L,D-TPase catalytic" evidence="9">
    <location>
        <begin position="196"/>
        <end position="329"/>
    </location>
</feature>
<comment type="pathway">
    <text evidence="1 7">Cell wall biogenesis; peptidoglycan biosynthesis.</text>
</comment>
<keyword evidence="5 7" id="KW-0573">Peptidoglycan synthesis</keyword>
<dbReference type="SUPFAM" id="SSF47090">
    <property type="entry name" value="PGBD-like"/>
    <property type="match status" value="1"/>
</dbReference>
<evidence type="ECO:0000256" key="3">
    <source>
        <dbReference type="ARBA" id="ARBA00022679"/>
    </source>
</evidence>
<dbReference type="SUPFAM" id="SSF141523">
    <property type="entry name" value="L,D-transpeptidase catalytic domain-like"/>
    <property type="match status" value="1"/>
</dbReference>
<dbReference type="CDD" id="cd16913">
    <property type="entry name" value="YkuD_like"/>
    <property type="match status" value="1"/>
</dbReference>
<feature type="active site" description="Proton donor/acceptor" evidence="7">
    <location>
        <position position="289"/>
    </location>
</feature>
<dbReference type="UniPathway" id="UPA00219"/>
<keyword evidence="3" id="KW-0808">Transferase</keyword>
<protein>
    <submittedName>
        <fullName evidence="10">Lipoprotein-anchoring transpeptidase ErfK/SrfK</fullName>
    </submittedName>
</protein>
<evidence type="ECO:0000313" key="10">
    <source>
        <dbReference type="EMBL" id="NJB97066.1"/>
    </source>
</evidence>
<feature type="active site" description="Nucleophile" evidence="7">
    <location>
        <position position="305"/>
    </location>
</feature>
<dbReference type="Pfam" id="PF01471">
    <property type="entry name" value="PG_binding_1"/>
    <property type="match status" value="1"/>
</dbReference>
<reference evidence="10 11" key="1">
    <citation type="submission" date="2020-03" db="EMBL/GenBank/DDBJ databases">
        <title>Genomic Encyclopedia of Type Strains, Phase IV (KMG-IV): sequencing the most valuable type-strain genomes for metagenomic binning, comparative biology and taxonomic classification.</title>
        <authorList>
            <person name="Goeker M."/>
        </authorList>
    </citation>
    <scope>NUCLEOTIDE SEQUENCE [LARGE SCALE GENOMIC DNA]</scope>
    <source>
        <strain evidence="10 11">DSM 7225</strain>
    </source>
</reference>
<dbReference type="InterPro" id="IPR036365">
    <property type="entry name" value="PGBD-like_sf"/>
</dbReference>
<evidence type="ECO:0000256" key="7">
    <source>
        <dbReference type="PROSITE-ProRule" id="PRU01373"/>
    </source>
</evidence>
<dbReference type="PANTHER" id="PTHR30582:SF30">
    <property type="entry name" value="BLR4375 PROTEIN"/>
    <property type="match status" value="1"/>
</dbReference>
<dbReference type="InterPro" id="IPR050979">
    <property type="entry name" value="LD-transpeptidase"/>
</dbReference>
<dbReference type="Gene3D" id="2.40.440.10">
    <property type="entry name" value="L,D-transpeptidase catalytic domain-like"/>
    <property type="match status" value="1"/>
</dbReference>
<dbReference type="GO" id="GO:0005576">
    <property type="term" value="C:extracellular region"/>
    <property type="evidence" value="ECO:0007669"/>
    <property type="project" value="TreeGrafter"/>
</dbReference>
<evidence type="ECO:0000313" key="11">
    <source>
        <dbReference type="Proteomes" id="UP000531251"/>
    </source>
</evidence>
<sequence length="330" mass="36021">MRKWVFGVAALFAAPAMAQAPSPKPPVDRNILHAQVILEHLGFGPGILDGRAGQSLTAAVRGLQEARGLKVTGVIDPATLAVLHQYRALRPVRTLAVGATTMQGPFVDPIPKDLPKQGKLKTLGYRNPLEKLAEMFHTTPEVITALNPGVTTIKTGTMLRLPNALPGSRDYPADWKPEWRQTLNMLNVDPRQPQADHVVVDKSEGVLKIYGSGNRLVAQFSATMGSEHDPLPIGRWKINGVDTNPKFHYNPKLFWDAKKDDDPAMLPPGPNGPVGVVWIDLSKEHYGIHGTPEPQTIGRTESHGCIRLTNWDAARVALMVKPGTPAIFQE</sequence>
<keyword evidence="10" id="KW-0449">Lipoprotein</keyword>
<evidence type="ECO:0000256" key="1">
    <source>
        <dbReference type="ARBA" id="ARBA00004752"/>
    </source>
</evidence>
<comment type="similarity">
    <text evidence="2">Belongs to the YkuD family.</text>
</comment>
<keyword evidence="11" id="KW-1185">Reference proteome</keyword>
<dbReference type="GO" id="GO:0071972">
    <property type="term" value="F:peptidoglycan L,D-transpeptidase activity"/>
    <property type="evidence" value="ECO:0007669"/>
    <property type="project" value="TreeGrafter"/>
</dbReference>